<dbReference type="SUPFAM" id="SSF53597">
    <property type="entry name" value="Dihydrofolate reductase-like"/>
    <property type="match status" value="1"/>
</dbReference>
<name>A0A368NF97_9EURY</name>
<feature type="domain" description="DHFR" evidence="2">
    <location>
        <begin position="1"/>
        <end position="154"/>
    </location>
</feature>
<dbReference type="PROSITE" id="PS51330">
    <property type="entry name" value="DHFR_2"/>
    <property type="match status" value="1"/>
</dbReference>
<dbReference type="Proteomes" id="UP000252189">
    <property type="component" value="Unassembled WGS sequence"/>
</dbReference>
<dbReference type="AlphaFoldDB" id="A0A368NF97"/>
<dbReference type="Pfam" id="PF00186">
    <property type="entry name" value="DHFR_1"/>
    <property type="match status" value="1"/>
</dbReference>
<dbReference type="EMBL" id="QPHM01000001">
    <property type="protein sequence ID" value="RCU48345.1"/>
    <property type="molecule type" value="Genomic_DNA"/>
</dbReference>
<accession>A0A368NF97</accession>
<keyword evidence="4" id="KW-1185">Reference proteome</keyword>
<proteinExistence type="predicted"/>
<gene>
    <name evidence="3" type="ORF">DU504_14160</name>
</gene>
<dbReference type="GO" id="GO:0046654">
    <property type="term" value="P:tetrahydrofolate biosynthetic process"/>
    <property type="evidence" value="ECO:0007669"/>
    <property type="project" value="InterPro"/>
</dbReference>
<feature type="region of interest" description="Disordered" evidence="1">
    <location>
        <begin position="131"/>
        <end position="154"/>
    </location>
</feature>
<dbReference type="InterPro" id="IPR001796">
    <property type="entry name" value="DHFR_dom"/>
</dbReference>
<evidence type="ECO:0000313" key="3">
    <source>
        <dbReference type="EMBL" id="RCU48345.1"/>
    </source>
</evidence>
<protein>
    <recommendedName>
        <fullName evidence="2">DHFR domain-containing protein</fullName>
    </recommendedName>
</protein>
<evidence type="ECO:0000313" key="4">
    <source>
        <dbReference type="Proteomes" id="UP000252189"/>
    </source>
</evidence>
<organism evidence="3 4">
    <name type="scientific">Haloplanus salinus</name>
    <dbReference type="NCBI Taxonomy" id="1126245"/>
    <lineage>
        <taxon>Archaea</taxon>
        <taxon>Methanobacteriati</taxon>
        <taxon>Methanobacteriota</taxon>
        <taxon>Stenosarchaea group</taxon>
        <taxon>Halobacteria</taxon>
        <taxon>Halobacteriales</taxon>
        <taxon>Haloferacaceae</taxon>
        <taxon>Haloplanus</taxon>
    </lineage>
</organism>
<evidence type="ECO:0000256" key="1">
    <source>
        <dbReference type="SAM" id="MobiDB-lite"/>
    </source>
</evidence>
<dbReference type="GO" id="GO:0004146">
    <property type="term" value="F:dihydrofolate reductase activity"/>
    <property type="evidence" value="ECO:0007669"/>
    <property type="project" value="InterPro"/>
</dbReference>
<comment type="caution">
    <text evidence="3">The sequence shown here is derived from an EMBL/GenBank/DDBJ whole genome shotgun (WGS) entry which is preliminary data.</text>
</comment>
<evidence type="ECO:0000259" key="2">
    <source>
        <dbReference type="PROSITE" id="PS51330"/>
    </source>
</evidence>
<sequence length="154" mass="16698">MPSTGTRLHPPDGSRYAAATERPDTELVSVAAVADDGVIGRGGSLDTTTYVTGVDAALDALGARDADRAFVLGGAAIYEGFQPRVTRMVLSRIPGRYGGDATVPDWDRDAWTLRARTAFDEFTLERWERREEGAVATPRDNAPRLANAHEQPER</sequence>
<dbReference type="Gene3D" id="3.40.430.10">
    <property type="entry name" value="Dihydrofolate Reductase, subunit A"/>
    <property type="match status" value="1"/>
</dbReference>
<dbReference type="OrthoDB" id="337010at2157"/>
<dbReference type="InterPro" id="IPR024072">
    <property type="entry name" value="DHFR-like_dom_sf"/>
</dbReference>
<reference evidence="3 4" key="1">
    <citation type="submission" date="2018-07" db="EMBL/GenBank/DDBJ databases">
        <title>Genome sequences of Haloplanus salinus JCM 18368T.</title>
        <authorList>
            <person name="Kim Y.B."/>
            <person name="Roh S.W."/>
        </authorList>
    </citation>
    <scope>NUCLEOTIDE SEQUENCE [LARGE SCALE GENOMIC DNA]</scope>
    <source>
        <strain evidence="3 4">JCM 18368</strain>
    </source>
</reference>